<dbReference type="AlphaFoldDB" id="A0A8J5R5C7"/>
<evidence type="ECO:0000313" key="3">
    <source>
        <dbReference type="EMBL" id="KAG8039895.1"/>
    </source>
</evidence>
<proteinExistence type="predicted"/>
<reference evidence="3" key="2">
    <citation type="submission" date="2021-04" db="EMBL/GenBank/DDBJ databases">
        <title>Genome-wide patterns of bracovirus chromosomal integration into multiple host tissues during parasitism.</title>
        <authorList>
            <person name="Chebbi M.A.C."/>
        </authorList>
    </citation>
    <scope>NUCLEOTIDE SEQUENCE</scope>
    <source>
        <tissue evidence="3">Whole body</tissue>
    </source>
</reference>
<reference evidence="3" key="1">
    <citation type="submission" date="2020-03" db="EMBL/GenBank/DDBJ databases">
        <authorList>
            <person name="Chebbi M.A."/>
            <person name="Drezen J.M."/>
        </authorList>
    </citation>
    <scope>NUCLEOTIDE SEQUENCE</scope>
    <source>
        <tissue evidence="3">Whole body</tissue>
    </source>
</reference>
<protein>
    <submittedName>
        <fullName evidence="3">Uncharacterized protein</fullName>
    </submittedName>
</protein>
<organism evidence="3 4">
    <name type="scientific">Cotesia typhae</name>
    <dbReference type="NCBI Taxonomy" id="2053667"/>
    <lineage>
        <taxon>Eukaryota</taxon>
        <taxon>Metazoa</taxon>
        <taxon>Ecdysozoa</taxon>
        <taxon>Arthropoda</taxon>
        <taxon>Hexapoda</taxon>
        <taxon>Insecta</taxon>
        <taxon>Pterygota</taxon>
        <taxon>Neoptera</taxon>
        <taxon>Endopterygota</taxon>
        <taxon>Hymenoptera</taxon>
        <taxon>Apocrita</taxon>
        <taxon>Ichneumonoidea</taxon>
        <taxon>Braconidae</taxon>
        <taxon>Microgastrinae</taxon>
        <taxon>Cotesia</taxon>
    </lineage>
</organism>
<feature type="compositionally biased region" description="Polar residues" evidence="2">
    <location>
        <begin position="275"/>
        <end position="294"/>
    </location>
</feature>
<dbReference type="EMBL" id="JAAOIC020000032">
    <property type="protein sequence ID" value="KAG8039895.1"/>
    <property type="molecule type" value="Genomic_DNA"/>
</dbReference>
<accession>A0A8J5R5C7</accession>
<comment type="caution">
    <text evidence="3">The sequence shown here is derived from an EMBL/GenBank/DDBJ whole genome shotgun (WGS) entry which is preliminary data.</text>
</comment>
<keyword evidence="4" id="KW-1185">Reference proteome</keyword>
<keyword evidence="1" id="KW-0175">Coiled coil</keyword>
<feature type="region of interest" description="Disordered" evidence="2">
    <location>
        <begin position="268"/>
        <end position="303"/>
    </location>
</feature>
<name>A0A8J5R5C7_9HYME</name>
<evidence type="ECO:0000256" key="2">
    <source>
        <dbReference type="SAM" id="MobiDB-lite"/>
    </source>
</evidence>
<gene>
    <name evidence="3" type="ORF">G9C98_000624</name>
</gene>
<evidence type="ECO:0000313" key="4">
    <source>
        <dbReference type="Proteomes" id="UP000729913"/>
    </source>
</evidence>
<sequence>MSDTARLIQSTNSHSSHAIDSISTDQKPNNSIIDGSNVEFKKILDEDKMKVMQKRVIGLFNENVLLKEQVFQESRKVKELEEKFFATNSNFFNKNKNIQNENKIKLTKNSEDLDKEKKINCIPWTFCKYCINKLPKLNPSETELTSMEQKFRKLKDELTLKERTWDDFCEREKHYRLQLTRFAQEIVTVNQLADNRLQDLFTMAQMLQNREYELKNAEKEIMSIKKIIVKQEKRHRALGDGEQCKKTSIEINEKERECINTIIRQLSRPRKQKTKTGTQMRNSNNGNNKSTVKEISSIKASFE</sequence>
<feature type="region of interest" description="Disordered" evidence="2">
    <location>
        <begin position="1"/>
        <end position="30"/>
    </location>
</feature>
<dbReference type="Proteomes" id="UP000729913">
    <property type="component" value="Unassembled WGS sequence"/>
</dbReference>
<evidence type="ECO:0000256" key="1">
    <source>
        <dbReference type="SAM" id="Coils"/>
    </source>
</evidence>
<feature type="coiled-coil region" evidence="1">
    <location>
        <begin position="207"/>
        <end position="234"/>
    </location>
</feature>
<dbReference type="OrthoDB" id="7697313at2759"/>